<organism evidence="1 2">
    <name type="scientific">Bacteroides ovatus</name>
    <dbReference type="NCBI Taxonomy" id="28116"/>
    <lineage>
        <taxon>Bacteria</taxon>
        <taxon>Pseudomonadati</taxon>
        <taxon>Bacteroidota</taxon>
        <taxon>Bacteroidia</taxon>
        <taxon>Bacteroidales</taxon>
        <taxon>Bacteroidaceae</taxon>
        <taxon>Bacteroides</taxon>
    </lineage>
</organism>
<dbReference type="AlphaFoldDB" id="A0A5M5C7W2"/>
<name>A0A5M5C7W2_BACOV</name>
<evidence type="ECO:0000313" key="1">
    <source>
        <dbReference type="EMBL" id="KAA3952982.1"/>
    </source>
</evidence>
<reference evidence="1 2" key="1">
    <citation type="journal article" date="2019" name="Nat. Med.">
        <title>A library of human gut bacterial isolates paired with longitudinal multiomics data enables mechanistic microbiome research.</title>
        <authorList>
            <person name="Poyet M."/>
            <person name="Groussin M."/>
            <person name="Gibbons S.M."/>
            <person name="Avila-Pacheco J."/>
            <person name="Jiang X."/>
            <person name="Kearney S.M."/>
            <person name="Perrotta A.R."/>
            <person name="Berdy B."/>
            <person name="Zhao S."/>
            <person name="Lieberman T.D."/>
            <person name="Swanson P.K."/>
            <person name="Smith M."/>
            <person name="Roesemann S."/>
            <person name="Alexander J.E."/>
            <person name="Rich S.A."/>
            <person name="Livny J."/>
            <person name="Vlamakis H."/>
            <person name="Clish C."/>
            <person name="Bullock K."/>
            <person name="Deik A."/>
            <person name="Scott J."/>
            <person name="Pierce K.A."/>
            <person name="Xavier R.J."/>
            <person name="Alm E.J."/>
        </authorList>
    </citation>
    <scope>NUCLEOTIDE SEQUENCE [LARGE SCALE GENOMIC DNA]</scope>
    <source>
        <strain evidence="1 2">BIOML-A163</strain>
    </source>
</reference>
<sequence length="88" mass="10436">MKIINEEKLKPVITSKQVMIENKPITNVIYDDDGDWLCFHAYTIKEDDAYIVSIEQIIEHDKTLLSLPDLREGEKVRRSNINKLWEKY</sequence>
<dbReference type="EMBL" id="VWLE01000071">
    <property type="protein sequence ID" value="KAA3952982.1"/>
    <property type="molecule type" value="Genomic_DNA"/>
</dbReference>
<proteinExistence type="predicted"/>
<accession>A0A5M5C7W2</accession>
<dbReference type="Proteomes" id="UP000323717">
    <property type="component" value="Unassembled WGS sequence"/>
</dbReference>
<gene>
    <name evidence="1" type="ORF">F3D71_07445</name>
</gene>
<evidence type="ECO:0000313" key="2">
    <source>
        <dbReference type="Proteomes" id="UP000323717"/>
    </source>
</evidence>
<comment type="caution">
    <text evidence="1">The sequence shown here is derived from an EMBL/GenBank/DDBJ whole genome shotgun (WGS) entry which is preliminary data.</text>
</comment>
<protein>
    <submittedName>
        <fullName evidence="1">Uncharacterized protein</fullName>
    </submittedName>
</protein>
<dbReference type="RefSeq" id="WP_008776556.1">
    <property type="nucleotide sequence ID" value="NZ_JADNAE010000006.1"/>
</dbReference>